<dbReference type="SUPFAM" id="SSF55979">
    <property type="entry name" value="DNA clamp"/>
    <property type="match status" value="1"/>
</dbReference>
<dbReference type="InterPro" id="IPR046938">
    <property type="entry name" value="DNA_clamp_sf"/>
</dbReference>
<dbReference type="AlphaFoldDB" id="A0A0F9FDU0"/>
<feature type="non-terminal residue" evidence="1">
    <location>
        <position position="60"/>
    </location>
</feature>
<gene>
    <name evidence="1" type="ORF">LCGC14_1963440</name>
</gene>
<reference evidence="1" key="1">
    <citation type="journal article" date="2015" name="Nature">
        <title>Complex archaea that bridge the gap between prokaryotes and eukaryotes.</title>
        <authorList>
            <person name="Spang A."/>
            <person name="Saw J.H."/>
            <person name="Jorgensen S.L."/>
            <person name="Zaremba-Niedzwiedzka K."/>
            <person name="Martijn J."/>
            <person name="Lind A.E."/>
            <person name="van Eijk R."/>
            <person name="Schleper C."/>
            <person name="Guy L."/>
            <person name="Ettema T.J."/>
        </authorList>
    </citation>
    <scope>NUCLEOTIDE SEQUENCE</scope>
</reference>
<comment type="caution">
    <text evidence="1">The sequence shown here is derived from an EMBL/GenBank/DDBJ whole genome shotgun (WGS) entry which is preliminary data.</text>
</comment>
<evidence type="ECO:0000313" key="1">
    <source>
        <dbReference type="EMBL" id="KKL84574.1"/>
    </source>
</evidence>
<name>A0A0F9FDU0_9ZZZZ</name>
<proteinExistence type="predicted"/>
<dbReference type="Gene3D" id="3.10.150.10">
    <property type="entry name" value="DNA Polymerase III, subunit A, domain 2"/>
    <property type="match status" value="1"/>
</dbReference>
<dbReference type="EMBL" id="LAZR01021664">
    <property type="protein sequence ID" value="KKL84574.1"/>
    <property type="molecule type" value="Genomic_DNA"/>
</dbReference>
<protein>
    <submittedName>
        <fullName evidence="1">Uncharacterized protein</fullName>
    </submittedName>
</protein>
<sequence>MTNQTATASAQVDGDKLAEALRRVTPFMASEDSPSLACVYAESQGGVLQLTATDGYRMAH</sequence>
<accession>A0A0F9FDU0</accession>
<organism evidence="1">
    <name type="scientific">marine sediment metagenome</name>
    <dbReference type="NCBI Taxonomy" id="412755"/>
    <lineage>
        <taxon>unclassified sequences</taxon>
        <taxon>metagenomes</taxon>
        <taxon>ecological metagenomes</taxon>
    </lineage>
</organism>